<evidence type="ECO:0000256" key="1">
    <source>
        <dbReference type="SAM" id="MobiDB-lite"/>
    </source>
</evidence>
<dbReference type="Proteomes" id="UP001212841">
    <property type="component" value="Unassembled WGS sequence"/>
</dbReference>
<sequence length="91" mass="10240">EEIQRERNRMVAALNEELGRERKKERRVLGRPKDVKVRADMIVELMNDRTVAHNAKLVQARLAREQRVGGGSRGLGRGGVLPSLMKGRVAV</sequence>
<gene>
    <name evidence="2" type="ORF">HK097_004526</name>
</gene>
<accession>A0AAD5S1C4</accession>
<evidence type="ECO:0000313" key="2">
    <source>
        <dbReference type="EMBL" id="KAJ3034377.1"/>
    </source>
</evidence>
<name>A0AAD5S1C4_9FUNG</name>
<feature type="non-terminal residue" evidence="2">
    <location>
        <position position="1"/>
    </location>
</feature>
<dbReference type="EMBL" id="JADGJD010002168">
    <property type="protein sequence ID" value="KAJ3034377.1"/>
    <property type="molecule type" value="Genomic_DNA"/>
</dbReference>
<keyword evidence="3" id="KW-1185">Reference proteome</keyword>
<proteinExistence type="predicted"/>
<protein>
    <submittedName>
        <fullName evidence="2">Uncharacterized protein</fullName>
    </submittedName>
</protein>
<feature type="region of interest" description="Disordered" evidence="1">
    <location>
        <begin position="68"/>
        <end position="91"/>
    </location>
</feature>
<evidence type="ECO:0000313" key="3">
    <source>
        <dbReference type="Proteomes" id="UP001212841"/>
    </source>
</evidence>
<dbReference type="AlphaFoldDB" id="A0AAD5S1C4"/>
<comment type="caution">
    <text evidence="2">The sequence shown here is derived from an EMBL/GenBank/DDBJ whole genome shotgun (WGS) entry which is preliminary data.</text>
</comment>
<organism evidence="2 3">
    <name type="scientific">Rhizophlyctis rosea</name>
    <dbReference type="NCBI Taxonomy" id="64517"/>
    <lineage>
        <taxon>Eukaryota</taxon>
        <taxon>Fungi</taxon>
        <taxon>Fungi incertae sedis</taxon>
        <taxon>Chytridiomycota</taxon>
        <taxon>Chytridiomycota incertae sedis</taxon>
        <taxon>Chytridiomycetes</taxon>
        <taxon>Rhizophlyctidales</taxon>
        <taxon>Rhizophlyctidaceae</taxon>
        <taxon>Rhizophlyctis</taxon>
    </lineage>
</organism>
<feature type="compositionally biased region" description="Gly residues" evidence="1">
    <location>
        <begin position="68"/>
        <end position="79"/>
    </location>
</feature>
<reference evidence="2" key="1">
    <citation type="submission" date="2020-05" db="EMBL/GenBank/DDBJ databases">
        <title>Phylogenomic resolution of chytrid fungi.</title>
        <authorList>
            <person name="Stajich J.E."/>
            <person name="Amses K."/>
            <person name="Simmons R."/>
            <person name="Seto K."/>
            <person name="Myers J."/>
            <person name="Bonds A."/>
            <person name="Quandt C.A."/>
            <person name="Barry K."/>
            <person name="Liu P."/>
            <person name="Grigoriev I."/>
            <person name="Longcore J.E."/>
            <person name="James T.Y."/>
        </authorList>
    </citation>
    <scope>NUCLEOTIDE SEQUENCE</scope>
    <source>
        <strain evidence="2">JEL0318</strain>
    </source>
</reference>